<organism evidence="1 2">
    <name type="scientific">Vararia minispora EC-137</name>
    <dbReference type="NCBI Taxonomy" id="1314806"/>
    <lineage>
        <taxon>Eukaryota</taxon>
        <taxon>Fungi</taxon>
        <taxon>Dikarya</taxon>
        <taxon>Basidiomycota</taxon>
        <taxon>Agaricomycotina</taxon>
        <taxon>Agaricomycetes</taxon>
        <taxon>Russulales</taxon>
        <taxon>Lachnocladiaceae</taxon>
        <taxon>Vararia</taxon>
    </lineage>
</organism>
<name>A0ACB8Q799_9AGAM</name>
<sequence length="537" mass="58899">MLTTVGDVQRLSGPVVRPTIAPALQELVTAVSDLPMSVLEAKEGDVLYVLATGSAYDVEDDDDPWEVLDHVLNQVFGFSKTVEEISMLVRRGTYGMNSVVETMSVFVERYRIDPQLLEGKARRMQDAIVLLTRTQEPDPYPNVTVLPWYADIPTNDSDVHVPSPIPACPPSPAGQMNTSSQASSPDLMHADSTSTQTRGTSARVPEQARDAPTNRQQHAECQGLCLQFPPKQSANTAYPFLLHETAMVRFGINGVCTRCKDLEGDTVISNIIKCAHDGVSEGTQFQYLGMGHLVAITRKKNNTIAELRLKRLNSTRRVDKLVGAVELHKELIVTMSCQKVQRVDTVLRAGFRCKAGLKSILEMIKLAGAGLYCTQGYTAEEELHALLLYRLGGARVLNIAHQVSGMLSTSTIHHHISLVSIIPSATHPTCAEAEANVMAAFKPVRQVIEAAAEGDVTEARVLHGALLIDEIAVMKRLRYDDRTNKIISLCRDCEVGEGREFVSEKDLDVLFDDIEHVSGLSERRAPGLHELSSKVEG</sequence>
<evidence type="ECO:0000313" key="2">
    <source>
        <dbReference type="Proteomes" id="UP000814128"/>
    </source>
</evidence>
<comment type="caution">
    <text evidence="1">The sequence shown here is derived from an EMBL/GenBank/DDBJ whole genome shotgun (WGS) entry which is preliminary data.</text>
</comment>
<proteinExistence type="predicted"/>
<reference evidence="1" key="1">
    <citation type="submission" date="2021-02" db="EMBL/GenBank/DDBJ databases">
        <authorList>
            <consortium name="DOE Joint Genome Institute"/>
            <person name="Ahrendt S."/>
            <person name="Looney B.P."/>
            <person name="Miyauchi S."/>
            <person name="Morin E."/>
            <person name="Drula E."/>
            <person name="Courty P.E."/>
            <person name="Chicoki N."/>
            <person name="Fauchery L."/>
            <person name="Kohler A."/>
            <person name="Kuo A."/>
            <person name="Labutti K."/>
            <person name="Pangilinan J."/>
            <person name="Lipzen A."/>
            <person name="Riley R."/>
            <person name="Andreopoulos W."/>
            <person name="He G."/>
            <person name="Johnson J."/>
            <person name="Barry K.W."/>
            <person name="Grigoriev I.V."/>
            <person name="Nagy L."/>
            <person name="Hibbett D."/>
            <person name="Henrissat B."/>
            <person name="Matheny P.B."/>
            <person name="Labbe J."/>
            <person name="Martin F."/>
        </authorList>
    </citation>
    <scope>NUCLEOTIDE SEQUENCE</scope>
    <source>
        <strain evidence="1">EC-137</strain>
    </source>
</reference>
<keyword evidence="2" id="KW-1185">Reference proteome</keyword>
<accession>A0ACB8Q799</accession>
<reference evidence="1" key="2">
    <citation type="journal article" date="2022" name="New Phytol.">
        <title>Evolutionary transition to the ectomycorrhizal habit in the genomes of a hyperdiverse lineage of mushroom-forming fungi.</title>
        <authorList>
            <person name="Looney B."/>
            <person name="Miyauchi S."/>
            <person name="Morin E."/>
            <person name="Drula E."/>
            <person name="Courty P.E."/>
            <person name="Kohler A."/>
            <person name="Kuo A."/>
            <person name="LaButti K."/>
            <person name="Pangilinan J."/>
            <person name="Lipzen A."/>
            <person name="Riley R."/>
            <person name="Andreopoulos W."/>
            <person name="He G."/>
            <person name="Johnson J."/>
            <person name="Nolan M."/>
            <person name="Tritt A."/>
            <person name="Barry K.W."/>
            <person name="Grigoriev I.V."/>
            <person name="Nagy L.G."/>
            <person name="Hibbett D."/>
            <person name="Henrissat B."/>
            <person name="Matheny P.B."/>
            <person name="Labbe J."/>
            <person name="Martin F.M."/>
        </authorList>
    </citation>
    <scope>NUCLEOTIDE SEQUENCE</scope>
    <source>
        <strain evidence="1">EC-137</strain>
    </source>
</reference>
<gene>
    <name evidence="1" type="ORF">K488DRAFT_91062</name>
</gene>
<dbReference type="EMBL" id="MU273945">
    <property type="protein sequence ID" value="KAI0027276.1"/>
    <property type="molecule type" value="Genomic_DNA"/>
</dbReference>
<dbReference type="Proteomes" id="UP000814128">
    <property type="component" value="Unassembled WGS sequence"/>
</dbReference>
<evidence type="ECO:0000313" key="1">
    <source>
        <dbReference type="EMBL" id="KAI0027276.1"/>
    </source>
</evidence>
<protein>
    <submittedName>
        <fullName evidence="1">Uncharacterized protein</fullName>
    </submittedName>
</protein>